<reference evidence="2 3" key="1">
    <citation type="submission" date="2019-01" db="EMBL/GenBank/DDBJ databases">
        <title>Egibacter rhizosphaerae EGI 80759T.</title>
        <authorList>
            <person name="Chen D.-D."/>
            <person name="Tian Y."/>
            <person name="Jiao J.-Y."/>
            <person name="Zhang X.-T."/>
            <person name="Zhang Y.-G."/>
            <person name="Zhang Y."/>
            <person name="Xiao M."/>
            <person name="Shu W.-S."/>
            <person name="Li W.-J."/>
        </authorList>
    </citation>
    <scope>NUCLEOTIDE SEQUENCE [LARGE SCALE GENOMIC DNA]</scope>
    <source>
        <strain evidence="2 3">EGI 80759</strain>
    </source>
</reference>
<dbReference type="Proteomes" id="UP000291469">
    <property type="component" value="Chromosome"/>
</dbReference>
<dbReference type="EMBL" id="CP036402">
    <property type="protein sequence ID" value="QBI18325.1"/>
    <property type="molecule type" value="Genomic_DNA"/>
</dbReference>
<dbReference type="RefSeq" id="WP_131153323.1">
    <property type="nucleotide sequence ID" value="NZ_CP036402.1"/>
</dbReference>
<organism evidence="2 3">
    <name type="scientific">Egibacter rhizosphaerae</name>
    <dbReference type="NCBI Taxonomy" id="1670831"/>
    <lineage>
        <taxon>Bacteria</taxon>
        <taxon>Bacillati</taxon>
        <taxon>Actinomycetota</taxon>
        <taxon>Nitriliruptoria</taxon>
        <taxon>Egibacterales</taxon>
        <taxon>Egibacteraceae</taxon>
        <taxon>Egibacter</taxon>
    </lineage>
</organism>
<keyword evidence="3" id="KW-1185">Reference proteome</keyword>
<gene>
    <name evidence="2" type="ORF">ER308_01220</name>
</gene>
<dbReference type="OrthoDB" id="159782at2"/>
<accession>A0A411YAV3</accession>
<feature type="compositionally biased region" description="Low complexity" evidence="1">
    <location>
        <begin position="1"/>
        <end position="18"/>
    </location>
</feature>
<dbReference type="KEGG" id="erz:ER308_01220"/>
<evidence type="ECO:0000256" key="1">
    <source>
        <dbReference type="SAM" id="MobiDB-lite"/>
    </source>
</evidence>
<dbReference type="AlphaFoldDB" id="A0A411YAV3"/>
<evidence type="ECO:0000313" key="3">
    <source>
        <dbReference type="Proteomes" id="UP000291469"/>
    </source>
</evidence>
<feature type="region of interest" description="Disordered" evidence="1">
    <location>
        <begin position="1"/>
        <end position="22"/>
    </location>
</feature>
<evidence type="ECO:0008006" key="4">
    <source>
        <dbReference type="Google" id="ProtNLM"/>
    </source>
</evidence>
<protein>
    <recommendedName>
        <fullName evidence="4">DUF86 domain-containing protein</fullName>
    </recommendedName>
</protein>
<proteinExistence type="predicted"/>
<evidence type="ECO:0000313" key="2">
    <source>
        <dbReference type="EMBL" id="QBI18325.1"/>
    </source>
</evidence>
<sequence>MSTPRSPTSASCCPTTTRPGKRDPACQLAVERLWILAGETSERYRRDAGIPRGVEPWRELRRYRNLLAHQEPAERDPGRVWTETIRDLDRLRTDMRAHRQHP</sequence>
<name>A0A411YAV3_9ACTN</name>